<evidence type="ECO:0000256" key="2">
    <source>
        <dbReference type="ARBA" id="ARBA00022692"/>
    </source>
</evidence>
<evidence type="ECO:0000313" key="9">
    <source>
        <dbReference type="Proteomes" id="UP000515204"/>
    </source>
</evidence>
<evidence type="ECO:0000259" key="8">
    <source>
        <dbReference type="Pfam" id="PF26037"/>
    </source>
</evidence>
<evidence type="ECO:0000256" key="6">
    <source>
        <dbReference type="SAM" id="Phobius"/>
    </source>
</evidence>
<feature type="transmembrane region" description="Helical" evidence="6">
    <location>
        <begin position="87"/>
        <end position="111"/>
    </location>
</feature>
<dbReference type="PANTHER" id="PTHR21041:SF9">
    <property type="entry name" value="DENDRITIC CELL-SPECIFIC TRANSMEMBRANE PROTEIN-LIKE DOMAIN-CONTAINING PROTEIN"/>
    <property type="match status" value="1"/>
</dbReference>
<dbReference type="Proteomes" id="UP000515204">
    <property type="component" value="Unplaced"/>
</dbReference>
<dbReference type="GeneID" id="106752263"/>
<dbReference type="OrthoDB" id="6598372at2759"/>
<dbReference type="InterPro" id="IPR051856">
    <property type="entry name" value="CSR-E3_Ligase_Protein"/>
</dbReference>
<keyword evidence="2 6" id="KW-0812">Transmembrane</keyword>
<keyword evidence="4 6" id="KW-0472">Membrane</keyword>
<protein>
    <submittedName>
        <fullName evidence="10">DC-STAMP domain-containing protein 2-like</fullName>
    </submittedName>
</protein>
<dbReference type="GO" id="GO:0016020">
    <property type="term" value="C:membrane"/>
    <property type="evidence" value="ECO:0007669"/>
    <property type="project" value="UniProtKB-SubCell"/>
</dbReference>
<reference evidence="10" key="1">
    <citation type="submission" date="2025-08" db="UniProtKB">
        <authorList>
            <consortium name="RefSeq"/>
        </authorList>
    </citation>
    <scope>IDENTIFICATION</scope>
</reference>
<evidence type="ECO:0000259" key="7">
    <source>
        <dbReference type="Pfam" id="PF07782"/>
    </source>
</evidence>
<organism evidence="9 10">
    <name type="scientific">Dinoponera quadriceps</name>
    <name type="common">South American ant</name>
    <dbReference type="NCBI Taxonomy" id="609295"/>
    <lineage>
        <taxon>Eukaryota</taxon>
        <taxon>Metazoa</taxon>
        <taxon>Ecdysozoa</taxon>
        <taxon>Arthropoda</taxon>
        <taxon>Hexapoda</taxon>
        <taxon>Insecta</taxon>
        <taxon>Pterygota</taxon>
        <taxon>Neoptera</taxon>
        <taxon>Endopterygota</taxon>
        <taxon>Hymenoptera</taxon>
        <taxon>Apocrita</taxon>
        <taxon>Aculeata</taxon>
        <taxon>Formicoidea</taxon>
        <taxon>Formicidae</taxon>
        <taxon>Ponerinae</taxon>
        <taxon>Ponerini</taxon>
        <taxon>Dinoponera</taxon>
    </lineage>
</organism>
<sequence>MAFFQLILKARKLEKNRLIYEDEKLKSIEIFRGGKPPVTLKQHLRRKRLKYKKKIEHFWSRIISSIKYTWVYKKARLIRTDGSLENYILKSAFGFLSGIFLTYIFFIFFVFQLNFTLTSATMFCSVLGMILTLGLAFSYRVRCVVFLLLPQFFSKRGRQALLAYAFILTLTGPAKNTLHNISVLSESLACGQEQLKQAVKSVVDLIKQPFYALRDAISKVIKTVKVVVKKIKRTLLAIKRLVFSILRVIMSVFQWLGSIVNICNKKLGTPFDRCQRVFEGAVADCKAKLGPFFGGICNLAYIVGALCYIVKPLDLICMMVSYIADTIVDAVRKKIKRFTLHVRAMFYVKVKFSHSFHLETNQSKTIEDISTDIISEVRSRTDKFLAVFDWMSLFTTFFILLMLLRIIRYRYKWLTSERFDNRYLTDDLRTIDLIRTRQDKETVLPLNARERNQYITLTSVALIKVEKVKLVKSAVFLGLATLKICMYIMADYSLYWILNTIRRHGRIETKVQRPNSVGVYVSGNGYLADLYKSIVRAFAPRIKDTEIDATPCLPDPIPPDLDRYTQIATLIVLCWIMAVFEPYGLRLRHVVMCKYHPDRAKQRAAWLYNHIIRSRASFLKFARRQLRRKFGMTDQRIEKVTFRERCLAMCPILNKLFPQRQNMCLLCGAVERSEPHIKCSTPGCVGLFCTRCFVDLQNFCTICRSPIEYGDLSDISEERDSSDDPTIMKKELAPRVKQEELAAEISLVKGEEPAVERLSGEDEKEKDKSIDVEKKDQVVQRDDDVEDSSSSLYSYTYQDESPRKIRVECQCKASFRDIEAQKIREDVTIQIFNDSMTKETLSSEDSTSCFMVKARRKSLAKRKSCSDHFSSSTSIANTESWPTEEVDERVHIEVDDSSEELLLKDGIVRGKRPSRVRKVFAAFVKIPWLGRKSIGTIFKIIFTAEIMIRIVHDVERFVADRIFMRESTM</sequence>
<keyword evidence="9" id="KW-1185">Reference proteome</keyword>
<dbReference type="AlphaFoldDB" id="A0A6P3YHD0"/>
<feature type="domain" description="Dendritic cell-specific transmembrane protein-like" evidence="7">
    <location>
        <begin position="419"/>
        <end position="608"/>
    </location>
</feature>
<feature type="transmembrane region" description="Helical" evidence="6">
    <location>
        <begin position="292"/>
        <end position="310"/>
    </location>
</feature>
<proteinExistence type="predicted"/>
<dbReference type="RefSeq" id="XP_014489319.1">
    <property type="nucleotide sequence ID" value="XM_014633833.1"/>
</dbReference>
<evidence type="ECO:0000256" key="5">
    <source>
        <dbReference type="SAM" id="MobiDB-lite"/>
    </source>
</evidence>
<feature type="transmembrane region" description="Helical" evidence="6">
    <location>
        <begin position="567"/>
        <end position="585"/>
    </location>
</feature>
<evidence type="ECO:0000313" key="10">
    <source>
        <dbReference type="RefSeq" id="XP_014489319.1"/>
    </source>
</evidence>
<dbReference type="Pfam" id="PF26037">
    <property type="entry name" value="zf-RING_DCST1_C"/>
    <property type="match status" value="1"/>
</dbReference>
<accession>A0A6P3YHD0</accession>
<dbReference type="PANTHER" id="PTHR21041">
    <property type="entry name" value="DENDRITIC CELL-SPECIFIC TRANSMEMBRANE PROTEIN"/>
    <property type="match status" value="1"/>
</dbReference>
<feature type="compositionally biased region" description="Basic and acidic residues" evidence="5">
    <location>
        <begin position="753"/>
        <end position="782"/>
    </location>
</feature>
<comment type="subcellular location">
    <subcellularLocation>
        <location evidence="1">Membrane</location>
        <topology evidence="1">Multi-pass membrane protein</topology>
    </subcellularLocation>
</comment>
<evidence type="ECO:0000256" key="3">
    <source>
        <dbReference type="ARBA" id="ARBA00022989"/>
    </source>
</evidence>
<evidence type="ECO:0000256" key="4">
    <source>
        <dbReference type="ARBA" id="ARBA00023136"/>
    </source>
</evidence>
<feature type="transmembrane region" description="Helical" evidence="6">
    <location>
        <begin position="241"/>
        <end position="262"/>
    </location>
</feature>
<feature type="region of interest" description="Disordered" evidence="5">
    <location>
        <begin position="753"/>
        <end position="791"/>
    </location>
</feature>
<name>A0A6P3YHD0_DINQU</name>
<evidence type="ECO:0000256" key="1">
    <source>
        <dbReference type="ARBA" id="ARBA00004141"/>
    </source>
</evidence>
<feature type="transmembrane region" description="Helical" evidence="6">
    <location>
        <begin position="474"/>
        <end position="498"/>
    </location>
</feature>
<dbReference type="InterPro" id="IPR058842">
    <property type="entry name" value="DCST1_C"/>
</dbReference>
<feature type="transmembrane region" description="Helical" evidence="6">
    <location>
        <begin position="384"/>
        <end position="407"/>
    </location>
</feature>
<dbReference type="Pfam" id="PF07782">
    <property type="entry name" value="DC_STAMP"/>
    <property type="match status" value="1"/>
</dbReference>
<keyword evidence="3 6" id="KW-1133">Transmembrane helix</keyword>
<feature type="domain" description="E3 ubiquitin-protein ligase DCST1-like C-terminal" evidence="8">
    <location>
        <begin position="663"/>
        <end position="706"/>
    </location>
</feature>
<dbReference type="Pfam" id="PF26039">
    <property type="entry name" value="Dcst2"/>
    <property type="match status" value="1"/>
</dbReference>
<feature type="transmembrane region" description="Helical" evidence="6">
    <location>
        <begin position="117"/>
        <end position="139"/>
    </location>
</feature>
<gene>
    <name evidence="10" type="primary">LOC106752263</name>
</gene>
<dbReference type="KEGG" id="dqu:106752263"/>
<dbReference type="InterPro" id="IPR012858">
    <property type="entry name" value="DC_STAMP-like"/>
</dbReference>